<dbReference type="AlphaFoldDB" id="A0A6A1R7A2"/>
<dbReference type="RefSeq" id="WP_151042490.1">
    <property type="nucleotide sequence ID" value="NZ_CATYED010000024.1"/>
</dbReference>
<name>A0A6A1R7A2_9BURK</name>
<evidence type="ECO:0000256" key="1">
    <source>
        <dbReference type="ARBA" id="ARBA00004442"/>
    </source>
</evidence>
<feature type="signal peptide" evidence="2">
    <location>
        <begin position="1"/>
        <end position="26"/>
    </location>
</feature>
<dbReference type="EMBL" id="VZOT01000001">
    <property type="protein sequence ID" value="KAB0588806.1"/>
    <property type="molecule type" value="Genomic_DNA"/>
</dbReference>
<comment type="subcellular location">
    <subcellularLocation>
        <location evidence="1">Cell outer membrane</location>
    </subcellularLocation>
</comment>
<sequence length="255" mass="28550">MLHTRIPPHILCASALMLCALSPAHAQSSDLEASSWRFQLTPYVWTPSLRGSITVSPSLPTAHVSEPFSDIWKDLHASAFLNATARKDRYVLHLDMSHVSLHKSASLPAGFPLEAKARIKQTSVSVLGGYNWELSANDSLDAMVGARWWNVRSSVEAQPLLPETRLSKRFTDPILAVRWRHQFNPQWSTLLYADAGGFGVGSHATWQVLATVNYQVREQLYLSLGYRQLNVDYRKDAQRMDLRLGGPILGLTVQF</sequence>
<dbReference type="GO" id="GO:0009279">
    <property type="term" value="C:cell outer membrane"/>
    <property type="evidence" value="ECO:0007669"/>
    <property type="project" value="UniProtKB-SubCell"/>
</dbReference>
<comment type="caution">
    <text evidence="3">The sequence shown here is derived from an EMBL/GenBank/DDBJ whole genome shotgun (WGS) entry which is preliminary data.</text>
</comment>
<keyword evidence="2" id="KW-0732">Signal</keyword>
<feature type="chain" id="PRO_5025652555" description="Outer membrane beta-barrel protein" evidence="2">
    <location>
        <begin position="27"/>
        <end position="255"/>
    </location>
</feature>
<gene>
    <name evidence="3" type="ORF">F7P80_02590</name>
</gene>
<dbReference type="SUPFAM" id="SSF56925">
    <property type="entry name" value="OMPA-like"/>
    <property type="match status" value="1"/>
</dbReference>
<evidence type="ECO:0000256" key="2">
    <source>
        <dbReference type="SAM" id="SignalP"/>
    </source>
</evidence>
<proteinExistence type="predicted"/>
<reference evidence="3" key="1">
    <citation type="submission" date="2019-09" db="EMBL/GenBank/DDBJ databases">
        <title>Draft genome sequences of 48 bacterial type strains from the CCUG.</title>
        <authorList>
            <person name="Tunovic T."/>
            <person name="Pineiro-Iglesias B."/>
            <person name="Unosson C."/>
            <person name="Inganas E."/>
            <person name="Ohlen M."/>
            <person name="Cardew S."/>
            <person name="Jensie-Markopoulos S."/>
            <person name="Salva-Serra F."/>
            <person name="Jaen-Luchoro D."/>
            <person name="Karlsson R."/>
            <person name="Svensson-Stadler L."/>
            <person name="Chun J."/>
            <person name="Moore E."/>
        </authorList>
    </citation>
    <scope>NUCLEOTIDE SEQUENCE</scope>
    <source>
        <strain evidence="3">CCUG 15333</strain>
    </source>
</reference>
<accession>A0A6A1R7A2</accession>
<protein>
    <recommendedName>
        <fullName evidence="4">Outer membrane beta-barrel protein</fullName>
    </recommendedName>
</protein>
<evidence type="ECO:0000313" key="3">
    <source>
        <dbReference type="EMBL" id="KAB0588806.1"/>
    </source>
</evidence>
<organism evidence="3">
    <name type="scientific">Comamonas kerstersii</name>
    <dbReference type="NCBI Taxonomy" id="225992"/>
    <lineage>
        <taxon>Bacteria</taxon>
        <taxon>Pseudomonadati</taxon>
        <taxon>Pseudomonadota</taxon>
        <taxon>Betaproteobacteria</taxon>
        <taxon>Burkholderiales</taxon>
        <taxon>Comamonadaceae</taxon>
        <taxon>Comamonas</taxon>
    </lineage>
</organism>
<evidence type="ECO:0008006" key="4">
    <source>
        <dbReference type="Google" id="ProtNLM"/>
    </source>
</evidence>
<dbReference type="InterPro" id="IPR011250">
    <property type="entry name" value="OMP/PagP_B-barrel"/>
</dbReference>